<reference evidence="1 2" key="1">
    <citation type="journal article" date="2014" name="PLoS ONE">
        <title>Global Analysis of Gene Expression Profiles in Physic Nut (Jatropha curcas L.) Seedlings Exposed to Salt Stress.</title>
        <authorList>
            <person name="Zhang L."/>
            <person name="Zhang C."/>
            <person name="Wu P."/>
            <person name="Chen Y."/>
            <person name="Li M."/>
            <person name="Jiang H."/>
            <person name="Wu G."/>
        </authorList>
    </citation>
    <scope>NUCLEOTIDE SEQUENCE [LARGE SCALE GENOMIC DNA]</scope>
    <source>
        <strain evidence="2">cv. GZQX0401</strain>
        <tissue evidence="1">Young leaves</tissue>
    </source>
</reference>
<gene>
    <name evidence="1" type="ORF">JCGZ_10334</name>
</gene>
<dbReference type="AlphaFoldDB" id="A0A067KLI3"/>
<sequence length="69" mass="7540">MVEEGSGLRGSRKVERATVWIDNKGSPPVIADNVGGTRPVLEGHVTVYVGNEIKQFMEFLHALCNGMKL</sequence>
<name>A0A067KLI3_JATCU</name>
<evidence type="ECO:0000313" key="2">
    <source>
        <dbReference type="Proteomes" id="UP000027138"/>
    </source>
</evidence>
<evidence type="ECO:0000313" key="1">
    <source>
        <dbReference type="EMBL" id="KDP35853.1"/>
    </source>
</evidence>
<organism evidence="1 2">
    <name type="scientific">Jatropha curcas</name>
    <name type="common">Barbados nut</name>
    <dbReference type="NCBI Taxonomy" id="180498"/>
    <lineage>
        <taxon>Eukaryota</taxon>
        <taxon>Viridiplantae</taxon>
        <taxon>Streptophyta</taxon>
        <taxon>Embryophyta</taxon>
        <taxon>Tracheophyta</taxon>
        <taxon>Spermatophyta</taxon>
        <taxon>Magnoliopsida</taxon>
        <taxon>eudicotyledons</taxon>
        <taxon>Gunneridae</taxon>
        <taxon>Pentapetalae</taxon>
        <taxon>rosids</taxon>
        <taxon>fabids</taxon>
        <taxon>Malpighiales</taxon>
        <taxon>Euphorbiaceae</taxon>
        <taxon>Crotonoideae</taxon>
        <taxon>Jatropheae</taxon>
        <taxon>Jatropha</taxon>
    </lineage>
</organism>
<protein>
    <submittedName>
        <fullName evidence="1">Uncharacterized protein</fullName>
    </submittedName>
</protein>
<proteinExistence type="predicted"/>
<dbReference type="EMBL" id="KK914469">
    <property type="protein sequence ID" value="KDP35853.1"/>
    <property type="molecule type" value="Genomic_DNA"/>
</dbReference>
<accession>A0A067KLI3</accession>
<dbReference type="Proteomes" id="UP000027138">
    <property type="component" value="Unassembled WGS sequence"/>
</dbReference>
<keyword evidence="2" id="KW-1185">Reference proteome</keyword>